<feature type="signal peptide" evidence="4">
    <location>
        <begin position="1"/>
        <end position="25"/>
    </location>
</feature>
<dbReference type="AlphaFoldDB" id="A0A8J3H0X8"/>
<evidence type="ECO:0000256" key="3">
    <source>
        <dbReference type="ARBA" id="ARBA00022764"/>
    </source>
</evidence>
<dbReference type="InterPro" id="IPR038404">
    <property type="entry name" value="TRAP_DctP_sf"/>
</dbReference>
<keyword evidence="3" id="KW-0574">Periplasm</keyword>
<keyword evidence="6" id="KW-1185">Reference proteome</keyword>
<sequence>MQTGFVLRTVLAGALGVGFAAAAMAQDVTIRYSNWLPSGFWLKEEVIADWIKQVEEVTEGRVVVETTPKVVGSVQGQYDVIRDGLADLSWIVAGYTPGRFPMIEFGDLGLIGEKAGTLAPAMDRIYREDLAQYNVFEGVEPLSVLVISPLQMVLKGTVVNHVEDLKGLKLRSSSNTLTAAIEAVGAVPILKPIAEVYEMLASGTIDGQITNLNSVIGFGGLGLTDSQYYIPGGMSNAVILWGLNKATWDKISPADQDAIRKISGEVFAKNVGDEYDRQDAAALEKMKEAGYSTTVASDEDMAKLREMLKPIETAWIERAKAAGLENAEETLAKYKKAATGGM</sequence>
<evidence type="ECO:0000313" key="5">
    <source>
        <dbReference type="EMBL" id="GHF62046.1"/>
    </source>
</evidence>
<dbReference type="GO" id="GO:0055085">
    <property type="term" value="P:transmembrane transport"/>
    <property type="evidence" value="ECO:0007669"/>
    <property type="project" value="InterPro"/>
</dbReference>
<dbReference type="GO" id="GO:0042597">
    <property type="term" value="C:periplasmic space"/>
    <property type="evidence" value="ECO:0007669"/>
    <property type="project" value="UniProtKB-SubCell"/>
</dbReference>
<evidence type="ECO:0000256" key="2">
    <source>
        <dbReference type="ARBA" id="ARBA00022729"/>
    </source>
</evidence>
<gene>
    <name evidence="5" type="ORF">GCM10017056_36740</name>
</gene>
<evidence type="ECO:0000313" key="6">
    <source>
        <dbReference type="Proteomes" id="UP000626220"/>
    </source>
</evidence>
<dbReference type="InterPro" id="IPR018389">
    <property type="entry name" value="DctP_fam"/>
</dbReference>
<dbReference type="Gene3D" id="3.40.190.170">
    <property type="entry name" value="Bacterial extracellular solute-binding protein, family 7"/>
    <property type="match status" value="1"/>
</dbReference>
<feature type="chain" id="PRO_5035300191" evidence="4">
    <location>
        <begin position="26"/>
        <end position="342"/>
    </location>
</feature>
<keyword evidence="2 4" id="KW-0732">Signal</keyword>
<dbReference type="Pfam" id="PF03480">
    <property type="entry name" value="DctP"/>
    <property type="match status" value="1"/>
</dbReference>
<dbReference type="RefSeq" id="WP_189681575.1">
    <property type="nucleotide sequence ID" value="NZ_BNCJ01000013.1"/>
</dbReference>
<dbReference type="Proteomes" id="UP000626220">
    <property type="component" value="Unassembled WGS sequence"/>
</dbReference>
<reference evidence="5" key="1">
    <citation type="journal article" date="2014" name="Int. J. Syst. Evol. Microbiol.">
        <title>Complete genome sequence of Corynebacterium casei LMG S-19264T (=DSM 44701T), isolated from a smear-ripened cheese.</title>
        <authorList>
            <consortium name="US DOE Joint Genome Institute (JGI-PGF)"/>
            <person name="Walter F."/>
            <person name="Albersmeier A."/>
            <person name="Kalinowski J."/>
            <person name="Ruckert C."/>
        </authorList>
    </citation>
    <scope>NUCLEOTIDE SEQUENCE</scope>
    <source>
        <strain evidence="5">KCTC 42650</strain>
    </source>
</reference>
<proteinExistence type="predicted"/>
<name>A0A8J3H0X8_9RHOB</name>
<comment type="subcellular location">
    <subcellularLocation>
        <location evidence="1">Periplasm</location>
    </subcellularLocation>
</comment>
<reference evidence="5" key="2">
    <citation type="submission" date="2020-09" db="EMBL/GenBank/DDBJ databases">
        <authorList>
            <person name="Sun Q."/>
            <person name="Kim S."/>
        </authorList>
    </citation>
    <scope>NUCLEOTIDE SEQUENCE</scope>
    <source>
        <strain evidence="5">KCTC 42650</strain>
    </source>
</reference>
<evidence type="ECO:0000256" key="4">
    <source>
        <dbReference type="SAM" id="SignalP"/>
    </source>
</evidence>
<evidence type="ECO:0000256" key="1">
    <source>
        <dbReference type="ARBA" id="ARBA00004418"/>
    </source>
</evidence>
<dbReference type="PANTHER" id="PTHR33376">
    <property type="match status" value="1"/>
</dbReference>
<protein>
    <submittedName>
        <fullName evidence="5">C4-dicarboxylate ABC transporter</fullName>
    </submittedName>
</protein>
<dbReference type="EMBL" id="BNCJ01000013">
    <property type="protein sequence ID" value="GHF62046.1"/>
    <property type="molecule type" value="Genomic_DNA"/>
</dbReference>
<dbReference type="NCBIfam" id="NF037995">
    <property type="entry name" value="TRAP_S1"/>
    <property type="match status" value="1"/>
</dbReference>
<accession>A0A8J3H0X8</accession>
<dbReference type="PANTHER" id="PTHR33376:SF15">
    <property type="entry name" value="BLL6794 PROTEIN"/>
    <property type="match status" value="1"/>
</dbReference>
<organism evidence="5 6">
    <name type="scientific">Seohaeicola zhoushanensis</name>
    <dbReference type="NCBI Taxonomy" id="1569283"/>
    <lineage>
        <taxon>Bacteria</taxon>
        <taxon>Pseudomonadati</taxon>
        <taxon>Pseudomonadota</taxon>
        <taxon>Alphaproteobacteria</taxon>
        <taxon>Rhodobacterales</taxon>
        <taxon>Roseobacteraceae</taxon>
        <taxon>Seohaeicola</taxon>
    </lineage>
</organism>
<comment type="caution">
    <text evidence="5">The sequence shown here is derived from an EMBL/GenBank/DDBJ whole genome shotgun (WGS) entry which is preliminary data.</text>
</comment>